<reference evidence="3 4" key="1">
    <citation type="submission" date="2016-11" db="EMBL/GenBank/DDBJ databases">
        <authorList>
            <person name="Jaros S."/>
            <person name="Januszkiewicz K."/>
            <person name="Wedrychowicz H."/>
        </authorList>
    </citation>
    <scope>NUCLEOTIDE SEQUENCE [LARGE SCALE GENOMIC DNA]</scope>
    <source>
        <strain evidence="3 4">DSM 22807</strain>
    </source>
</reference>
<evidence type="ECO:0000256" key="2">
    <source>
        <dbReference type="SAM" id="SignalP"/>
    </source>
</evidence>
<feature type="signal peptide" evidence="2">
    <location>
        <begin position="1"/>
        <end position="23"/>
    </location>
</feature>
<dbReference type="OrthoDB" id="626993at2"/>
<organism evidence="3 4">
    <name type="scientific">Flavobacterium haoranii</name>
    <dbReference type="NCBI Taxonomy" id="683124"/>
    <lineage>
        <taxon>Bacteria</taxon>
        <taxon>Pseudomonadati</taxon>
        <taxon>Bacteroidota</taxon>
        <taxon>Flavobacteriia</taxon>
        <taxon>Flavobacteriales</taxon>
        <taxon>Flavobacteriaceae</taxon>
        <taxon>Flavobacterium</taxon>
    </lineage>
</organism>
<dbReference type="Proteomes" id="UP000184232">
    <property type="component" value="Unassembled WGS sequence"/>
</dbReference>
<accession>A0A1M6HDS2</accession>
<dbReference type="InterPro" id="IPR053139">
    <property type="entry name" value="Surface_bspA-like"/>
</dbReference>
<protein>
    <submittedName>
        <fullName evidence="3">Por secretion system C-terminal sorting domain-containing protein</fullName>
    </submittedName>
</protein>
<keyword evidence="4" id="KW-1185">Reference proteome</keyword>
<proteinExistence type="predicted"/>
<dbReference type="InterPro" id="IPR026444">
    <property type="entry name" value="Secre_tail"/>
</dbReference>
<dbReference type="EMBL" id="FQZH01000002">
    <property type="protein sequence ID" value="SHJ20293.1"/>
    <property type="molecule type" value="Genomic_DNA"/>
</dbReference>
<dbReference type="PANTHER" id="PTHR45661">
    <property type="entry name" value="SURFACE ANTIGEN"/>
    <property type="match status" value="1"/>
</dbReference>
<evidence type="ECO:0000313" key="3">
    <source>
        <dbReference type="EMBL" id="SHJ20293.1"/>
    </source>
</evidence>
<dbReference type="AlphaFoldDB" id="A0A1M6HDS2"/>
<dbReference type="Pfam" id="PF13306">
    <property type="entry name" value="LRR_5"/>
    <property type="match status" value="1"/>
</dbReference>
<dbReference type="InterPro" id="IPR026906">
    <property type="entry name" value="LRR_5"/>
</dbReference>
<keyword evidence="1 2" id="KW-0732">Signal</keyword>
<dbReference type="STRING" id="683124.SAMN05444337_1515"/>
<dbReference type="Gene3D" id="3.80.10.10">
    <property type="entry name" value="Ribonuclease Inhibitor"/>
    <property type="match status" value="1"/>
</dbReference>
<sequence>MKKQLLFLLTFCLSAIGYSQVFTDNFITYTVYSVANNTVRVHSYDAAGGANVIIPATIDYNSVTYTVVAINQMAFMNKGLTSVSLPSTLTNIGLFAFATNQLSNIVIPNTVSSIGTAAFQDNQLTSANIPTSLTIIEDQVFRNNLLTSAVIPNGVTSIGQASFFGNQLTSVSIPSSVTNISSYAFNTNQLTSVTIPENVTFIGNFAFNANPLANVSSLATTPPTITTSGDIFDTFAIDRSTIYLHIPPGTTGAYVTDAGALWTGFASTTEDALSTSNFELENEIKIITTENGLNIVSNNGLQLENYTIYNLSGQEVVKGIETVIETTSFSRGIYIVNLNFDKGSVVKKVLIK</sequence>
<dbReference type="PANTHER" id="PTHR45661:SF3">
    <property type="entry name" value="IG-LIKE DOMAIN-CONTAINING PROTEIN"/>
    <property type="match status" value="1"/>
</dbReference>
<gene>
    <name evidence="3" type="ORF">SAMN05444337_1515</name>
</gene>
<evidence type="ECO:0000256" key="1">
    <source>
        <dbReference type="ARBA" id="ARBA00022729"/>
    </source>
</evidence>
<dbReference type="RefSeq" id="WP_072783630.1">
    <property type="nucleotide sequence ID" value="NZ_CP045292.1"/>
</dbReference>
<name>A0A1M6HDS2_9FLAO</name>
<evidence type="ECO:0000313" key="4">
    <source>
        <dbReference type="Proteomes" id="UP000184232"/>
    </source>
</evidence>
<dbReference type="InterPro" id="IPR032675">
    <property type="entry name" value="LRR_dom_sf"/>
</dbReference>
<dbReference type="NCBIfam" id="TIGR04183">
    <property type="entry name" value="Por_Secre_tail"/>
    <property type="match status" value="1"/>
</dbReference>
<feature type="chain" id="PRO_5012906615" evidence="2">
    <location>
        <begin position="24"/>
        <end position="352"/>
    </location>
</feature>